<keyword evidence="2" id="KW-1185">Reference proteome</keyword>
<accession>A0ABQ8MXP4</accession>
<evidence type="ECO:0000313" key="2">
    <source>
        <dbReference type="Proteomes" id="UP000830375"/>
    </source>
</evidence>
<evidence type="ECO:0000313" key="1">
    <source>
        <dbReference type="EMBL" id="KAI2666926.1"/>
    </source>
</evidence>
<name>A0ABQ8MXP4_LABRO</name>
<gene>
    <name evidence="1" type="ORF">H4Q32_027781</name>
</gene>
<sequence length="56" mass="6343">MVFLILWLNDIPIEKSEIVKHSAAAELAQLHRLISRGRHIEFESEAPVGRKPEVAP</sequence>
<proteinExistence type="predicted"/>
<organism evidence="1 2">
    <name type="scientific">Labeo rohita</name>
    <name type="common">Indian major carp</name>
    <name type="synonym">Cyprinus rohita</name>
    <dbReference type="NCBI Taxonomy" id="84645"/>
    <lineage>
        <taxon>Eukaryota</taxon>
        <taxon>Metazoa</taxon>
        <taxon>Chordata</taxon>
        <taxon>Craniata</taxon>
        <taxon>Vertebrata</taxon>
        <taxon>Euteleostomi</taxon>
        <taxon>Actinopterygii</taxon>
        <taxon>Neopterygii</taxon>
        <taxon>Teleostei</taxon>
        <taxon>Ostariophysi</taxon>
        <taxon>Cypriniformes</taxon>
        <taxon>Cyprinidae</taxon>
        <taxon>Labeoninae</taxon>
        <taxon>Labeonini</taxon>
        <taxon>Labeo</taxon>
    </lineage>
</organism>
<protein>
    <submittedName>
        <fullName evidence="1">4-diphosphocytidyl-2-C-methyl-D-erythritol kinase</fullName>
    </submittedName>
</protein>
<keyword evidence="1" id="KW-0418">Kinase</keyword>
<dbReference type="GO" id="GO:0016301">
    <property type="term" value="F:kinase activity"/>
    <property type="evidence" value="ECO:0007669"/>
    <property type="project" value="UniProtKB-KW"/>
</dbReference>
<keyword evidence="1" id="KW-0808">Transferase</keyword>
<comment type="caution">
    <text evidence="1">The sequence shown here is derived from an EMBL/GenBank/DDBJ whole genome shotgun (WGS) entry which is preliminary data.</text>
</comment>
<dbReference type="EMBL" id="JACTAM010000003">
    <property type="protein sequence ID" value="KAI2666926.1"/>
    <property type="molecule type" value="Genomic_DNA"/>
</dbReference>
<reference evidence="1 2" key="1">
    <citation type="submission" date="2022-01" db="EMBL/GenBank/DDBJ databases">
        <title>A high-quality chromosome-level genome assembly of rohu carp, Labeo rohita.</title>
        <authorList>
            <person name="Arick M.A. II"/>
            <person name="Hsu C.-Y."/>
            <person name="Magbanua Z."/>
            <person name="Pechanova O."/>
            <person name="Grover C."/>
            <person name="Miller E."/>
            <person name="Thrash A."/>
            <person name="Ezzel L."/>
            <person name="Alam S."/>
            <person name="Benzie J."/>
            <person name="Hamilton M."/>
            <person name="Karsi A."/>
            <person name="Lawrence M.L."/>
            <person name="Peterson D.G."/>
        </authorList>
    </citation>
    <scope>NUCLEOTIDE SEQUENCE [LARGE SCALE GENOMIC DNA]</scope>
    <source>
        <strain evidence="2">BAU-BD-2019</strain>
        <tissue evidence="1">Blood</tissue>
    </source>
</reference>
<dbReference type="Proteomes" id="UP000830375">
    <property type="component" value="Unassembled WGS sequence"/>
</dbReference>